<reference evidence="1" key="1">
    <citation type="submission" date="2014-09" db="EMBL/GenBank/DDBJ databases">
        <authorList>
            <person name="Magalhaes I.L.F."/>
            <person name="Oliveira U."/>
            <person name="Santos F.R."/>
            <person name="Vidigal T.H.D.A."/>
            <person name="Brescovit A.D."/>
            <person name="Santos A.J."/>
        </authorList>
    </citation>
    <scope>NUCLEOTIDE SEQUENCE</scope>
    <source>
        <tissue evidence="1">Shoot tissue taken approximately 20 cm above the soil surface</tissue>
    </source>
</reference>
<sequence>MTSLMVRRGEAGGLGNGPFHGRSPLLDDQPLCATALIMSSACTLAHATDELTSCLGGSFAWTS</sequence>
<name>A0A0A9AU41_ARUDO</name>
<evidence type="ECO:0000313" key="1">
    <source>
        <dbReference type="EMBL" id="JAD55264.1"/>
    </source>
</evidence>
<organism evidence="1">
    <name type="scientific">Arundo donax</name>
    <name type="common">Giant reed</name>
    <name type="synonym">Donax arundinaceus</name>
    <dbReference type="NCBI Taxonomy" id="35708"/>
    <lineage>
        <taxon>Eukaryota</taxon>
        <taxon>Viridiplantae</taxon>
        <taxon>Streptophyta</taxon>
        <taxon>Embryophyta</taxon>
        <taxon>Tracheophyta</taxon>
        <taxon>Spermatophyta</taxon>
        <taxon>Magnoliopsida</taxon>
        <taxon>Liliopsida</taxon>
        <taxon>Poales</taxon>
        <taxon>Poaceae</taxon>
        <taxon>PACMAD clade</taxon>
        <taxon>Arundinoideae</taxon>
        <taxon>Arundineae</taxon>
        <taxon>Arundo</taxon>
    </lineage>
</organism>
<accession>A0A0A9AU41</accession>
<dbReference type="AlphaFoldDB" id="A0A0A9AU41"/>
<reference evidence="1" key="2">
    <citation type="journal article" date="2015" name="Data Brief">
        <title>Shoot transcriptome of the giant reed, Arundo donax.</title>
        <authorList>
            <person name="Barrero R.A."/>
            <person name="Guerrero F.D."/>
            <person name="Moolhuijzen P."/>
            <person name="Goolsby J.A."/>
            <person name="Tidwell J."/>
            <person name="Bellgard S.E."/>
            <person name="Bellgard M.I."/>
        </authorList>
    </citation>
    <scope>NUCLEOTIDE SEQUENCE</scope>
    <source>
        <tissue evidence="1">Shoot tissue taken approximately 20 cm above the soil surface</tissue>
    </source>
</reference>
<protein>
    <submittedName>
        <fullName evidence="1">Uncharacterized protein</fullName>
    </submittedName>
</protein>
<dbReference type="EMBL" id="GBRH01242631">
    <property type="protein sequence ID" value="JAD55264.1"/>
    <property type="molecule type" value="Transcribed_RNA"/>
</dbReference>
<proteinExistence type="predicted"/>